<dbReference type="Proteomes" id="UP000004810">
    <property type="component" value="Unassembled WGS sequence"/>
</dbReference>
<comment type="caution">
    <text evidence="1">The sequence shown here is derived from an EMBL/GenBank/DDBJ whole genome shotgun (WGS) entry which is preliminary data.</text>
</comment>
<dbReference type="Gene3D" id="3.40.50.970">
    <property type="match status" value="1"/>
</dbReference>
<gene>
    <name evidence="1" type="ORF">WUBG_10003</name>
</gene>
<proteinExistence type="predicted"/>
<dbReference type="AlphaFoldDB" id="J9EV55"/>
<evidence type="ECO:0008006" key="3">
    <source>
        <dbReference type="Google" id="ProtNLM"/>
    </source>
</evidence>
<evidence type="ECO:0000313" key="1">
    <source>
        <dbReference type="EMBL" id="EJW79089.1"/>
    </source>
</evidence>
<accession>J9EV55</accession>
<organism evidence="1 2">
    <name type="scientific">Wuchereria bancrofti</name>
    <dbReference type="NCBI Taxonomy" id="6293"/>
    <lineage>
        <taxon>Eukaryota</taxon>
        <taxon>Metazoa</taxon>
        <taxon>Ecdysozoa</taxon>
        <taxon>Nematoda</taxon>
        <taxon>Chromadorea</taxon>
        <taxon>Rhabditida</taxon>
        <taxon>Spirurina</taxon>
        <taxon>Spiruromorpha</taxon>
        <taxon>Filarioidea</taxon>
        <taxon>Onchocercidae</taxon>
        <taxon>Wuchereria</taxon>
    </lineage>
</organism>
<reference evidence="2" key="1">
    <citation type="submission" date="2012-08" db="EMBL/GenBank/DDBJ databases">
        <title>The Genome Sequence of Wuchereria bancrofti.</title>
        <authorList>
            <person name="Nutman T.B."/>
            <person name="Fink D.L."/>
            <person name="Russ C."/>
            <person name="Young S."/>
            <person name="Zeng Q."/>
            <person name="Koehrsen M."/>
            <person name="Alvarado L."/>
            <person name="Berlin A."/>
            <person name="Chapman S.B."/>
            <person name="Chen Z."/>
            <person name="Freedman E."/>
            <person name="Gellesch M."/>
            <person name="Goldberg J."/>
            <person name="Griggs A."/>
            <person name="Gujja S."/>
            <person name="Heilman E.R."/>
            <person name="Heiman D."/>
            <person name="Hepburn T."/>
            <person name="Howarth C."/>
            <person name="Jen D."/>
            <person name="Larson L."/>
            <person name="Lewis B."/>
            <person name="Mehta T."/>
            <person name="Park D."/>
            <person name="Pearson M."/>
            <person name="Roberts A."/>
            <person name="Saif S."/>
            <person name="Shea T."/>
            <person name="Shenoy N."/>
            <person name="Sisk P."/>
            <person name="Stolte C."/>
            <person name="Sykes S."/>
            <person name="Walk T."/>
            <person name="White J."/>
            <person name="Yandava C."/>
            <person name="Haas B."/>
            <person name="Henn M.R."/>
            <person name="Nusbaum C."/>
            <person name="Birren B."/>
        </authorList>
    </citation>
    <scope>NUCLEOTIDE SEQUENCE [LARGE SCALE GENOMIC DNA]</scope>
    <source>
        <strain evidence="2">NA</strain>
    </source>
</reference>
<sequence length="87" mass="9853">MRSDFAIEKSNHCIKFGNKNELKAIDNDAKNEVDEAVKFATDDPVISTDALVTDIYHNTPPIIVRGHTMDDIKVQPHTRTSEIIKKF</sequence>
<evidence type="ECO:0000313" key="2">
    <source>
        <dbReference type="Proteomes" id="UP000004810"/>
    </source>
</evidence>
<dbReference type="EMBL" id="ADBV01005855">
    <property type="protein sequence ID" value="EJW79089.1"/>
    <property type="molecule type" value="Genomic_DNA"/>
</dbReference>
<protein>
    <recommendedName>
        <fullName evidence="3">Dehydrogenase E1 component domain-containing protein</fullName>
    </recommendedName>
</protein>
<name>J9EV55_WUCBA</name>